<dbReference type="PROSITE" id="PS51257">
    <property type="entry name" value="PROKAR_LIPOPROTEIN"/>
    <property type="match status" value="1"/>
</dbReference>
<dbReference type="Pfam" id="PF24346">
    <property type="entry name" value="DUF7507"/>
    <property type="match status" value="1"/>
</dbReference>
<protein>
    <submittedName>
        <fullName evidence="3">Putative repeat protein (TIGR01451 family)</fullName>
    </submittedName>
</protein>
<dbReference type="Proteomes" id="UP000245430">
    <property type="component" value="Unassembled WGS sequence"/>
</dbReference>
<feature type="region of interest" description="Disordered" evidence="1">
    <location>
        <begin position="139"/>
        <end position="169"/>
    </location>
</feature>
<dbReference type="EMBL" id="QGGP01000001">
    <property type="protein sequence ID" value="PWK21076.1"/>
    <property type="molecule type" value="Genomic_DNA"/>
</dbReference>
<dbReference type="AlphaFoldDB" id="A0A316DTF5"/>
<dbReference type="RefSeq" id="WP_109681311.1">
    <property type="nucleotide sequence ID" value="NZ_QGGP01000001.1"/>
</dbReference>
<dbReference type="NCBIfam" id="TIGR01451">
    <property type="entry name" value="B_ant_repeat"/>
    <property type="match status" value="1"/>
</dbReference>
<feature type="domain" description="DUF7507" evidence="2">
    <location>
        <begin position="33"/>
        <end position="151"/>
    </location>
</feature>
<sequence>MKKSLYYLFCFLIISSCGNDDDATTSQSQPNENPSLEVTNTVEVTTDENNFLGVDDVLTYTISVKNTGDVTLNNINLTYNLTDNNGGSLSLDSAISFVNSDANSEDGTLLVEETANYTAIYTITQSDVDAGGISNSIISNGTTPNGTEINDTSDNGDDEDGNDSNDPTETIIEFDPLIISEYHELNSSGDIRTKYAFNEEGDFYKYSDIGANLSLIFEYDSEGKITIIEETDLLGTVLNTHEISYDTDNRVTSIGNHNYIYNTDEEYYYDEDSYFESTYEDGDLIYTEIGYLKFLISESAANSFTDFCNYGYNSVYNTVTETYTEEYTYCNVLLDGIIGHDGINVIADYNENDDITYEHFSSINPVYTDSNNLQMLFDFLKNLNILDDNFNYKVIWSQNNLQSSIPEIEPSSNIWFYNFNDLELPIESTIQSYYAGSLEYEGLFANYYYQGDTIPD</sequence>
<organism evidence="3 4">
    <name type="scientific">Xanthomarina spongicola</name>
    <dbReference type="NCBI Taxonomy" id="570520"/>
    <lineage>
        <taxon>Bacteria</taxon>
        <taxon>Pseudomonadati</taxon>
        <taxon>Bacteroidota</taxon>
        <taxon>Flavobacteriia</taxon>
        <taxon>Flavobacteriales</taxon>
        <taxon>Flavobacteriaceae</taxon>
        <taxon>Xanthomarina</taxon>
    </lineage>
</organism>
<feature type="compositionally biased region" description="Polar residues" evidence="1">
    <location>
        <begin position="139"/>
        <end position="149"/>
    </location>
</feature>
<proteinExistence type="predicted"/>
<evidence type="ECO:0000259" key="2">
    <source>
        <dbReference type="Pfam" id="PF24346"/>
    </source>
</evidence>
<evidence type="ECO:0000256" key="1">
    <source>
        <dbReference type="SAM" id="MobiDB-lite"/>
    </source>
</evidence>
<dbReference type="InterPro" id="IPR055354">
    <property type="entry name" value="DUF7507"/>
</dbReference>
<reference evidence="3 4" key="1">
    <citation type="submission" date="2018-05" db="EMBL/GenBank/DDBJ databases">
        <title>Genomic Encyclopedia of Archaeal and Bacterial Type Strains, Phase II (KMG-II): from individual species to whole genera.</title>
        <authorList>
            <person name="Goeker M."/>
        </authorList>
    </citation>
    <scope>NUCLEOTIDE SEQUENCE [LARGE SCALE GENOMIC DNA]</scope>
    <source>
        <strain evidence="3 4">DSM 22637</strain>
    </source>
</reference>
<dbReference type="OrthoDB" id="1447396at2"/>
<gene>
    <name evidence="3" type="ORF">LX78_00789</name>
</gene>
<dbReference type="InterPro" id="IPR047589">
    <property type="entry name" value="DUF11_rpt"/>
</dbReference>
<evidence type="ECO:0000313" key="3">
    <source>
        <dbReference type="EMBL" id="PWK21076.1"/>
    </source>
</evidence>
<comment type="caution">
    <text evidence="3">The sequence shown here is derived from an EMBL/GenBank/DDBJ whole genome shotgun (WGS) entry which is preliminary data.</text>
</comment>
<accession>A0A316DTF5</accession>
<name>A0A316DTF5_9FLAO</name>
<keyword evidence="4" id="KW-1185">Reference proteome</keyword>
<evidence type="ECO:0000313" key="4">
    <source>
        <dbReference type="Proteomes" id="UP000245430"/>
    </source>
</evidence>
<feature type="compositionally biased region" description="Acidic residues" evidence="1">
    <location>
        <begin position="154"/>
        <end position="163"/>
    </location>
</feature>